<feature type="region of interest" description="Disordered" evidence="1">
    <location>
        <begin position="27"/>
        <end position="67"/>
    </location>
</feature>
<evidence type="ECO:0000256" key="1">
    <source>
        <dbReference type="SAM" id="MobiDB-lite"/>
    </source>
</evidence>
<proteinExistence type="predicted"/>
<dbReference type="AlphaFoldDB" id="A0AA37BCA2"/>
<evidence type="ECO:0000313" key="3">
    <source>
        <dbReference type="Proteomes" id="UP000627984"/>
    </source>
</evidence>
<reference evidence="2" key="1">
    <citation type="journal article" date="2014" name="Int. J. Syst. Evol. Microbiol.">
        <title>Complete genome sequence of Corynebacterium casei LMG S-19264T (=DSM 44701T), isolated from a smear-ripened cheese.</title>
        <authorList>
            <consortium name="US DOE Joint Genome Institute (JGI-PGF)"/>
            <person name="Walter F."/>
            <person name="Albersmeier A."/>
            <person name="Kalinowski J."/>
            <person name="Ruckert C."/>
        </authorList>
    </citation>
    <scope>NUCLEOTIDE SEQUENCE</scope>
    <source>
        <strain evidence="2">JCM 3093</strain>
    </source>
</reference>
<evidence type="ECO:0000313" key="2">
    <source>
        <dbReference type="EMBL" id="GGK49392.1"/>
    </source>
</evidence>
<protein>
    <submittedName>
        <fullName evidence="2">Uncharacterized protein</fullName>
    </submittedName>
</protein>
<dbReference type="Proteomes" id="UP000627984">
    <property type="component" value="Unassembled WGS sequence"/>
</dbReference>
<gene>
    <name evidence="2" type="ORF">GCM10010126_06250</name>
</gene>
<sequence length="67" mass="7183">MHCPSGAIIDPWENPIAWSGVRMAFTPPAKARSHEPARSDSTASLTATREEEQAASSATLMPVRFSA</sequence>
<name>A0AA37BCA2_9ACTN</name>
<accession>A0AA37BCA2</accession>
<comment type="caution">
    <text evidence="2">The sequence shown here is derived from an EMBL/GenBank/DDBJ whole genome shotgun (WGS) entry which is preliminary data.</text>
</comment>
<organism evidence="2 3">
    <name type="scientific">Planomonospora parontospora</name>
    <dbReference type="NCBI Taxonomy" id="58119"/>
    <lineage>
        <taxon>Bacteria</taxon>
        <taxon>Bacillati</taxon>
        <taxon>Actinomycetota</taxon>
        <taxon>Actinomycetes</taxon>
        <taxon>Streptosporangiales</taxon>
        <taxon>Streptosporangiaceae</taxon>
        <taxon>Planomonospora</taxon>
    </lineage>
</organism>
<reference evidence="2" key="2">
    <citation type="submission" date="2022-09" db="EMBL/GenBank/DDBJ databases">
        <authorList>
            <person name="Sun Q."/>
            <person name="Ohkuma M."/>
        </authorList>
    </citation>
    <scope>NUCLEOTIDE SEQUENCE</scope>
    <source>
        <strain evidence="2">JCM 3093</strain>
    </source>
</reference>
<dbReference type="EMBL" id="BMQD01000001">
    <property type="protein sequence ID" value="GGK49392.1"/>
    <property type="molecule type" value="Genomic_DNA"/>
</dbReference>